<feature type="compositionally biased region" description="Acidic residues" evidence="2">
    <location>
        <begin position="225"/>
        <end position="239"/>
    </location>
</feature>
<dbReference type="Proteomes" id="UP001152561">
    <property type="component" value="Unassembled WGS sequence"/>
</dbReference>
<comment type="caution">
    <text evidence="4">The sequence shown here is derived from an EMBL/GenBank/DDBJ whole genome shotgun (WGS) entry which is preliminary data.</text>
</comment>
<dbReference type="PANTHER" id="PTHR33155:SF69">
    <property type="entry name" value="PROTEIN FANTASTIC FOUR 2-LIKE"/>
    <property type="match status" value="1"/>
</dbReference>
<organism evidence="4 5">
    <name type="scientific">Anisodus acutangulus</name>
    <dbReference type="NCBI Taxonomy" id="402998"/>
    <lineage>
        <taxon>Eukaryota</taxon>
        <taxon>Viridiplantae</taxon>
        <taxon>Streptophyta</taxon>
        <taxon>Embryophyta</taxon>
        <taxon>Tracheophyta</taxon>
        <taxon>Spermatophyta</taxon>
        <taxon>Magnoliopsida</taxon>
        <taxon>eudicotyledons</taxon>
        <taxon>Gunneridae</taxon>
        <taxon>Pentapetalae</taxon>
        <taxon>asterids</taxon>
        <taxon>lamiids</taxon>
        <taxon>Solanales</taxon>
        <taxon>Solanaceae</taxon>
        <taxon>Solanoideae</taxon>
        <taxon>Hyoscyameae</taxon>
        <taxon>Anisodus</taxon>
    </lineage>
</organism>
<protein>
    <recommendedName>
        <fullName evidence="3">FAF domain-containing protein</fullName>
    </recommendedName>
</protein>
<feature type="domain" description="FAF" evidence="3">
    <location>
        <begin position="167"/>
        <end position="219"/>
    </location>
</feature>
<feature type="region of interest" description="Disordered" evidence="2">
    <location>
        <begin position="218"/>
        <end position="270"/>
    </location>
</feature>
<dbReference type="AlphaFoldDB" id="A0A9Q1QUE5"/>
<keyword evidence="5" id="KW-1185">Reference proteome</keyword>
<reference evidence="5" key="1">
    <citation type="journal article" date="2023" name="Proc. Natl. Acad. Sci. U.S.A.">
        <title>Genomic and structural basis for evolution of tropane alkaloid biosynthesis.</title>
        <authorList>
            <person name="Wanga Y.-J."/>
            <person name="Taina T."/>
            <person name="Yua J.-Y."/>
            <person name="Lia J."/>
            <person name="Xua B."/>
            <person name="Chenc J."/>
            <person name="D'Auriad J.C."/>
            <person name="Huanga J.-P."/>
            <person name="Huanga S.-X."/>
        </authorList>
    </citation>
    <scope>NUCLEOTIDE SEQUENCE [LARGE SCALE GENOMIC DNA]</scope>
    <source>
        <strain evidence="5">cv. KIB-2019</strain>
    </source>
</reference>
<sequence length="293" mass="32868">MGKTQEAVRVFHVNSVVVQKCLQARKGLQSCMEPRLSEQHILINKSCPPRLTFSLSKSNMSSIKAEAEAEADNIGGWSFLQDLSNPTKKDCVEKEVYIHPLVKRSSTSLSTKSLEMCTESLGSETGSDISESLEEHSFFLSETDHFSQLARPSKCREIGKKHNWIASFPPPLTSISRTNGLQVRPHREEGRLILKATTITSSKSCFLTERANGRLRLSLLNNTETETETEPETETEDEVQDNKHENIDESDDGSRKLVSENGVGEYIRPSKCKENGSRIKGIPNWEPFWVVIS</sequence>
<dbReference type="EMBL" id="JAJAGQ010000024">
    <property type="protein sequence ID" value="KAJ8527254.1"/>
    <property type="molecule type" value="Genomic_DNA"/>
</dbReference>
<gene>
    <name evidence="4" type="ORF">K7X08_029731</name>
</gene>
<evidence type="ECO:0000256" key="1">
    <source>
        <dbReference type="ARBA" id="ARBA00008690"/>
    </source>
</evidence>
<evidence type="ECO:0000313" key="4">
    <source>
        <dbReference type="EMBL" id="KAJ8527254.1"/>
    </source>
</evidence>
<accession>A0A9Q1QUE5</accession>
<evidence type="ECO:0000259" key="3">
    <source>
        <dbReference type="Pfam" id="PF11250"/>
    </source>
</evidence>
<evidence type="ECO:0000256" key="2">
    <source>
        <dbReference type="SAM" id="MobiDB-lite"/>
    </source>
</evidence>
<evidence type="ECO:0000313" key="5">
    <source>
        <dbReference type="Proteomes" id="UP001152561"/>
    </source>
</evidence>
<name>A0A9Q1QUE5_9SOLA</name>
<dbReference type="InterPro" id="IPR021410">
    <property type="entry name" value="FAF"/>
</dbReference>
<dbReference type="InterPro" id="IPR046431">
    <property type="entry name" value="FAF_dom"/>
</dbReference>
<dbReference type="Pfam" id="PF11250">
    <property type="entry name" value="FAF"/>
    <property type="match status" value="1"/>
</dbReference>
<proteinExistence type="inferred from homology"/>
<dbReference type="PANTHER" id="PTHR33155">
    <property type="entry name" value="FANTASTIC FOUR-LIKE PROTEIN (DUF3049)"/>
    <property type="match status" value="1"/>
</dbReference>
<dbReference type="OrthoDB" id="1916983at2759"/>
<feature type="compositionally biased region" description="Basic and acidic residues" evidence="2">
    <location>
        <begin position="240"/>
        <end position="258"/>
    </location>
</feature>
<comment type="similarity">
    <text evidence="1">Belongs to the fantastic four family.</text>
</comment>